<evidence type="ECO:0000313" key="1">
    <source>
        <dbReference type="EMBL" id="SLN74718.1"/>
    </source>
</evidence>
<accession>A0A1X7AD88</accession>
<dbReference type="AlphaFoldDB" id="A0A1X7AD88"/>
<gene>
    <name evidence="1" type="ORF">ROA7450_04231</name>
</gene>
<dbReference type="RefSeq" id="WP_159454127.1">
    <property type="nucleotide sequence ID" value="NZ_FWFX01000036.1"/>
</dbReference>
<reference evidence="1 2" key="1">
    <citation type="submission" date="2017-03" db="EMBL/GenBank/DDBJ databases">
        <authorList>
            <person name="Afonso C.L."/>
            <person name="Miller P.J."/>
            <person name="Scott M.A."/>
            <person name="Spackman E."/>
            <person name="Goraichik I."/>
            <person name="Dimitrov K.M."/>
            <person name="Suarez D.L."/>
            <person name="Swayne D.E."/>
        </authorList>
    </citation>
    <scope>NUCLEOTIDE SEQUENCE [LARGE SCALE GENOMIC DNA]</scope>
    <source>
        <strain evidence="1 2">CECT 7450</strain>
    </source>
</reference>
<evidence type="ECO:0000313" key="2">
    <source>
        <dbReference type="Proteomes" id="UP000193061"/>
    </source>
</evidence>
<organism evidence="1 2">
    <name type="scientific">Roseovarius albus</name>
    <dbReference type="NCBI Taxonomy" id="1247867"/>
    <lineage>
        <taxon>Bacteria</taxon>
        <taxon>Pseudomonadati</taxon>
        <taxon>Pseudomonadota</taxon>
        <taxon>Alphaproteobacteria</taxon>
        <taxon>Rhodobacterales</taxon>
        <taxon>Roseobacteraceae</taxon>
        <taxon>Roseovarius</taxon>
    </lineage>
</organism>
<protein>
    <submittedName>
        <fullName evidence="1">Uncharacterized protein</fullName>
    </submittedName>
</protein>
<keyword evidence="2" id="KW-1185">Reference proteome</keyword>
<name>A0A1X7AD88_9RHOB</name>
<proteinExistence type="predicted"/>
<sequence length="51" mass="5355">MTAAPPEARLKAGLSTADPTYACSGAIMASNQTAKISVTRMSDNDPKEKEK</sequence>
<dbReference type="Proteomes" id="UP000193061">
    <property type="component" value="Unassembled WGS sequence"/>
</dbReference>
<dbReference type="EMBL" id="FWFX01000036">
    <property type="protein sequence ID" value="SLN74718.1"/>
    <property type="molecule type" value="Genomic_DNA"/>
</dbReference>